<feature type="transmembrane region" description="Helical" evidence="9">
    <location>
        <begin position="127"/>
        <end position="146"/>
    </location>
</feature>
<proteinExistence type="inferred from homology"/>
<comment type="caution">
    <text evidence="9">Lacks conserved residue(s) required for the propagation of feature annotation.</text>
</comment>
<evidence type="ECO:0000256" key="9">
    <source>
        <dbReference type="RuleBase" id="RU368073"/>
    </source>
</evidence>
<evidence type="ECO:0000256" key="7">
    <source>
        <dbReference type="ARBA" id="ARBA00023034"/>
    </source>
</evidence>
<dbReference type="Proteomes" id="UP000664859">
    <property type="component" value="Unassembled WGS sequence"/>
</dbReference>
<keyword evidence="7 9" id="KW-0333">Golgi apparatus</keyword>
<dbReference type="EMBL" id="JAFCMP010000545">
    <property type="protein sequence ID" value="KAG5175818.1"/>
    <property type="molecule type" value="Genomic_DNA"/>
</dbReference>
<dbReference type="GO" id="GO:0005789">
    <property type="term" value="C:endoplasmic reticulum membrane"/>
    <property type="evidence" value="ECO:0007669"/>
    <property type="project" value="UniProtKB-SubCell"/>
</dbReference>
<evidence type="ECO:0000256" key="2">
    <source>
        <dbReference type="ARBA" id="ARBA00022448"/>
    </source>
</evidence>
<evidence type="ECO:0000256" key="4">
    <source>
        <dbReference type="ARBA" id="ARBA00022824"/>
    </source>
</evidence>
<organism evidence="10 11">
    <name type="scientific">Tribonema minus</name>
    <dbReference type="NCBI Taxonomy" id="303371"/>
    <lineage>
        <taxon>Eukaryota</taxon>
        <taxon>Sar</taxon>
        <taxon>Stramenopiles</taxon>
        <taxon>Ochrophyta</taxon>
        <taxon>PX clade</taxon>
        <taxon>Xanthophyceae</taxon>
        <taxon>Tribonematales</taxon>
        <taxon>Tribonemataceae</taxon>
        <taxon>Tribonema</taxon>
    </lineage>
</organism>
<accession>A0A835YSN9</accession>
<dbReference type="PANTHER" id="PTHR14083">
    <property type="entry name" value="YIP1 INTERACTING FACTOR HOMOLOG YIF1 PROTEIN"/>
    <property type="match status" value="1"/>
</dbReference>
<keyword evidence="3 9" id="KW-0812">Transmembrane</keyword>
<reference evidence="10" key="1">
    <citation type="submission" date="2021-02" db="EMBL/GenBank/DDBJ databases">
        <title>First Annotated Genome of the Yellow-green Alga Tribonema minus.</title>
        <authorList>
            <person name="Mahan K.M."/>
        </authorList>
    </citation>
    <scope>NUCLEOTIDE SEQUENCE</scope>
    <source>
        <strain evidence="10">UTEX B ZZ1240</strain>
    </source>
</reference>
<gene>
    <name evidence="10" type="ORF">JKP88DRAFT_190214</name>
</gene>
<keyword evidence="5 9" id="KW-0653">Protein transport</keyword>
<keyword evidence="4 9" id="KW-0256">Endoplasmic reticulum</keyword>
<evidence type="ECO:0000313" key="11">
    <source>
        <dbReference type="Proteomes" id="UP000664859"/>
    </source>
</evidence>
<evidence type="ECO:0000313" key="10">
    <source>
        <dbReference type="EMBL" id="KAG5175818.1"/>
    </source>
</evidence>
<comment type="caution">
    <text evidence="10">The sequence shown here is derived from an EMBL/GenBank/DDBJ whole genome shotgun (WGS) entry which is preliminary data.</text>
</comment>
<evidence type="ECO:0000256" key="8">
    <source>
        <dbReference type="ARBA" id="ARBA00023136"/>
    </source>
</evidence>
<dbReference type="GO" id="GO:0000139">
    <property type="term" value="C:Golgi membrane"/>
    <property type="evidence" value="ECO:0007669"/>
    <property type="project" value="UniProtKB-SubCell"/>
</dbReference>
<dbReference type="GO" id="GO:0005793">
    <property type="term" value="C:endoplasmic reticulum-Golgi intermediate compartment"/>
    <property type="evidence" value="ECO:0007669"/>
    <property type="project" value="UniProtKB-UniRule"/>
</dbReference>
<evidence type="ECO:0000256" key="5">
    <source>
        <dbReference type="ARBA" id="ARBA00022927"/>
    </source>
</evidence>
<evidence type="ECO:0000256" key="6">
    <source>
        <dbReference type="ARBA" id="ARBA00022989"/>
    </source>
</evidence>
<sequence length="235" mass="25575">MLNMGGTMAKSFISSNMARYQPGVSGFWALLKHYFAVDNAYVLRKFKVLLLPVLKKSWHRVPAEEAGAAQDGSAQFKFARPCVDENAPDLYLPLMAFITHALISGFVKGRASNFTPEVLVEVTSSAMVVQLLEVLLVRLGLYLLGAPAAMLDLVAFTGYKFVALCINMAVGIALGRTGYYVALVYTGLMTAYFMLKTMACAVPLGPASRDVMIAGFAALQFASIWWLGDPKDLEP</sequence>
<name>A0A835YSN9_9STRA</name>
<keyword evidence="11" id="KW-1185">Reference proteome</keyword>
<keyword evidence="2 9" id="KW-0813">Transport</keyword>
<dbReference type="AlphaFoldDB" id="A0A835YSN9"/>
<dbReference type="OrthoDB" id="337750at2759"/>
<protein>
    <recommendedName>
        <fullName evidence="9">Protein YIF1</fullName>
    </recommendedName>
</protein>
<comment type="similarity">
    <text evidence="1 9">Belongs to the YIF1 family.</text>
</comment>
<dbReference type="PANTHER" id="PTHR14083:SF0">
    <property type="entry name" value="YIP1D-INTERACTING FACTOR 1, ISOFORM C"/>
    <property type="match status" value="1"/>
</dbReference>
<comment type="subcellular location">
    <subcellularLocation>
        <location evidence="9">Endoplasmic reticulum membrane</location>
        <topology evidence="9">Multi-pass membrane protein</topology>
    </subcellularLocation>
    <subcellularLocation>
        <location evidence="9">Golgi apparatus membrane</location>
        <topology evidence="9">Multi-pass membrane protein</topology>
    </subcellularLocation>
</comment>
<keyword evidence="8 9" id="KW-0472">Membrane</keyword>
<dbReference type="Pfam" id="PF03878">
    <property type="entry name" value="YIF1"/>
    <property type="match status" value="1"/>
</dbReference>
<evidence type="ECO:0000256" key="1">
    <source>
        <dbReference type="ARBA" id="ARBA00009727"/>
    </source>
</evidence>
<dbReference type="GO" id="GO:0030134">
    <property type="term" value="C:COPII-coated ER to Golgi transport vesicle"/>
    <property type="evidence" value="ECO:0007669"/>
    <property type="project" value="TreeGrafter"/>
</dbReference>
<dbReference type="InterPro" id="IPR005578">
    <property type="entry name" value="Yif1_fam"/>
</dbReference>
<comment type="function">
    <text evidence="9">Has a role in transport between endoplasmic reticulum and Golgi.</text>
</comment>
<dbReference type="GO" id="GO:0015031">
    <property type="term" value="P:protein transport"/>
    <property type="evidence" value="ECO:0007669"/>
    <property type="project" value="UniProtKB-KW"/>
</dbReference>
<keyword evidence="6 9" id="KW-1133">Transmembrane helix</keyword>
<evidence type="ECO:0000256" key="3">
    <source>
        <dbReference type="ARBA" id="ARBA00022692"/>
    </source>
</evidence>
<dbReference type="GO" id="GO:0006888">
    <property type="term" value="P:endoplasmic reticulum to Golgi vesicle-mediated transport"/>
    <property type="evidence" value="ECO:0007669"/>
    <property type="project" value="UniProtKB-UniRule"/>
</dbReference>